<organism evidence="12">
    <name type="scientific">Onchocerca ochengi</name>
    <name type="common">Filarial nematode worm</name>
    <dbReference type="NCBI Taxonomy" id="42157"/>
    <lineage>
        <taxon>Eukaryota</taxon>
        <taxon>Metazoa</taxon>
        <taxon>Ecdysozoa</taxon>
        <taxon>Nematoda</taxon>
        <taxon>Chromadorea</taxon>
        <taxon>Rhabditida</taxon>
        <taxon>Spirurina</taxon>
        <taxon>Spiruromorpha</taxon>
        <taxon>Filarioidea</taxon>
        <taxon>Onchocercidae</taxon>
        <taxon>Onchocerca</taxon>
    </lineage>
</organism>
<dbReference type="STRING" id="42157.A0A182E2M2"/>
<keyword evidence="2 7" id="KW-0547">Nucleotide-binding</keyword>
<feature type="region of interest" description="Disordered" evidence="8">
    <location>
        <begin position="655"/>
        <end position="699"/>
    </location>
</feature>
<feature type="region of interest" description="Disordered" evidence="8">
    <location>
        <begin position="736"/>
        <end position="759"/>
    </location>
</feature>
<evidence type="ECO:0000256" key="1">
    <source>
        <dbReference type="ARBA" id="ARBA00004604"/>
    </source>
</evidence>
<keyword evidence="4 7" id="KW-0539">Nucleus</keyword>
<evidence type="ECO:0000256" key="4">
    <source>
        <dbReference type="ARBA" id="ARBA00023242"/>
    </source>
</evidence>
<accession>A0A182E2M2</accession>
<comment type="function">
    <text evidence="5">GTPase that associates with pre-60S ribosomal subunits in the nucleolus and is required for their nuclear export and maturation. May promote cell proliferation possibly by increasing p53/TP53 protein levels, and consequently those of its downstream product CDKN1A/p21, and decreasing RPL23A protein levels.</text>
</comment>
<feature type="compositionally biased region" description="Basic and acidic residues" evidence="8">
    <location>
        <begin position="667"/>
        <end position="678"/>
    </location>
</feature>
<dbReference type="SUPFAM" id="SSF52540">
    <property type="entry name" value="P-loop containing nucleoside triphosphate hydrolases"/>
    <property type="match status" value="1"/>
</dbReference>
<dbReference type="GO" id="GO:0005730">
    <property type="term" value="C:nucleolus"/>
    <property type="evidence" value="ECO:0007669"/>
    <property type="project" value="UniProtKB-SubCell"/>
</dbReference>
<dbReference type="PANTHER" id="PTHR11089:SF9">
    <property type="entry name" value="NUCLEOLAR GTP-BINDING PROTEIN 2"/>
    <property type="match status" value="1"/>
</dbReference>
<feature type="domain" description="CP-type G" evidence="9">
    <location>
        <begin position="378"/>
        <end position="539"/>
    </location>
</feature>
<evidence type="ECO:0000256" key="2">
    <source>
        <dbReference type="ARBA" id="ARBA00022741"/>
    </source>
</evidence>
<dbReference type="OrthoDB" id="444945at2759"/>
<evidence type="ECO:0000256" key="6">
    <source>
        <dbReference type="ARBA" id="ARBA00065814"/>
    </source>
</evidence>
<evidence type="ECO:0000256" key="3">
    <source>
        <dbReference type="ARBA" id="ARBA00023134"/>
    </source>
</evidence>
<dbReference type="AlphaFoldDB" id="A0A182E2M2"/>
<dbReference type="Pfam" id="PF08153">
    <property type="entry name" value="NGP1NT"/>
    <property type="match status" value="1"/>
</dbReference>
<reference evidence="12" key="1">
    <citation type="submission" date="2016-06" db="UniProtKB">
        <authorList>
            <consortium name="WormBaseParasite"/>
        </authorList>
    </citation>
    <scope>IDENTIFICATION</scope>
</reference>
<gene>
    <name evidence="10" type="ORF">NOO_LOCUS2223</name>
</gene>
<comment type="subcellular location">
    <subcellularLocation>
        <location evidence="1 7">Nucleus</location>
        <location evidence="1 7">Nucleolus</location>
    </subcellularLocation>
</comment>
<dbReference type="EMBL" id="UYRW01000331">
    <property type="protein sequence ID" value="VDK65824.1"/>
    <property type="molecule type" value="Genomic_DNA"/>
</dbReference>
<feature type="region of interest" description="Disordered" evidence="8">
    <location>
        <begin position="148"/>
        <end position="202"/>
    </location>
</feature>
<keyword evidence="3 7" id="KW-0342">GTP-binding</keyword>
<dbReference type="Proteomes" id="UP000271087">
    <property type="component" value="Unassembled WGS sequence"/>
</dbReference>
<dbReference type="InterPro" id="IPR027417">
    <property type="entry name" value="P-loop_NTPase"/>
</dbReference>
<feature type="compositionally biased region" description="Basic residues" evidence="8">
    <location>
        <begin position="742"/>
        <end position="753"/>
    </location>
</feature>
<comment type="subunit">
    <text evidence="6">Interacts with LYAR and RPL23A. Interacts with the nuclear importin-beta receptor and, at a lower extent, with importin-alpha.</text>
</comment>
<dbReference type="CDD" id="cd01858">
    <property type="entry name" value="NGP_1"/>
    <property type="match status" value="1"/>
</dbReference>
<dbReference type="InterPro" id="IPR023179">
    <property type="entry name" value="GTP-bd_ortho_bundle_sf"/>
</dbReference>
<comment type="similarity">
    <text evidence="7">Belongs to the TRAFAC class YlqF/YawG GTPase family. NOG2 subfamily.</text>
</comment>
<evidence type="ECO:0000313" key="10">
    <source>
        <dbReference type="EMBL" id="VDK65824.1"/>
    </source>
</evidence>
<sequence length="843" mass="96175">MVSVSTLMEDINLVGEQIFDHTAVIRNQIDKFLNNFERNERHKEFDGIIRASHSLVEAADVPLEMILAKGDLRQLNEQIEKTTSALLQLTVPLYQKEHEDYLEAIRKSQHEQKAIVESAIERQRQALKEGDTNVDDILVSPNISRISSMAKKRSSLKKSRSDSAGSGMKNKKFVRPTHGRGTNLTFKKGEHSLNPDRKSKGDHFRSRATINRLRMYKNFKPVRDAKGKIIRAAPYQERLASGTVARVEPHRKWFGNTRVVGQEQLQKFQENLGKALQDPFQVVMRQTKLPISLLTEKAKQQRVHILDTESFEYTFGKKALRKKPKVKVENLETLCDEIVQQAEQYDETADKSLIKNSNPEATENSNPLFKAGQSNRVWGELYKVIDSSDVVVEVIDGRDPMGTRCLHIEQFLRKEKSHKHLILVLNKVDLVPTWITKKWLTLLSQELPTVAFHASMQHSFGKGTLINLLRQFAKLHKDRQQISVGFIGYPNVGKSSIINTLRAKRVCKTAPIAGETKVWQYVSLMRRIYMIDCPGVVYPQGDSETQIILKGVVRVENVKDPINHVQGVLDRVRKQYLLKTYSIDPWDDMYDFLTKICIKTGRLLKGGEPDLNTAAKIVLNDFQRGRLPYYVLPPGCEFQNTSEHCENLSEEETAMNECNGSSDVVDEEKSVVDEEKSNIGDNNDNDDNDDDDEGTLTDIGSTCSGLTNLSDLDDLDFQLPEAPEGTIDAGAEPIEKNEPKIERRRKRGKRAGKKVTEKRNRLKREKPFDKCNGVVEFGLNERKKEDKNSWRRKLAKRRRNSHLGVLPEKYVDIHLCCTCPITLLKCVSCHRINEVTIILKKAF</sequence>
<protein>
    <recommendedName>
        <fullName evidence="7">Nucleolar GTP-binding protein 2</fullName>
    </recommendedName>
</protein>
<name>A0A182E2M2_ONCOC</name>
<proteinExistence type="inferred from homology"/>
<feature type="compositionally biased region" description="Basic residues" evidence="8">
    <location>
        <begin position="169"/>
        <end position="178"/>
    </location>
</feature>
<evidence type="ECO:0000256" key="8">
    <source>
        <dbReference type="SAM" id="MobiDB-lite"/>
    </source>
</evidence>
<evidence type="ECO:0000313" key="11">
    <source>
        <dbReference type="Proteomes" id="UP000271087"/>
    </source>
</evidence>
<dbReference type="GO" id="GO:0005525">
    <property type="term" value="F:GTP binding"/>
    <property type="evidence" value="ECO:0007669"/>
    <property type="project" value="UniProtKB-KW"/>
</dbReference>
<evidence type="ECO:0000313" key="12">
    <source>
        <dbReference type="WBParaSite" id="nOo.2.0.1.t02223-RA"/>
    </source>
</evidence>
<dbReference type="Gene3D" id="1.10.1580.10">
    <property type="match status" value="1"/>
</dbReference>
<evidence type="ECO:0000256" key="5">
    <source>
        <dbReference type="ARBA" id="ARBA00054763"/>
    </source>
</evidence>
<dbReference type="Gene3D" id="3.40.50.300">
    <property type="entry name" value="P-loop containing nucleotide triphosphate hydrolases"/>
    <property type="match status" value="1"/>
</dbReference>
<evidence type="ECO:0000256" key="7">
    <source>
        <dbReference type="RuleBase" id="RU364023"/>
    </source>
</evidence>
<dbReference type="PANTHER" id="PTHR11089">
    <property type="entry name" value="GTP-BINDING PROTEIN-RELATED"/>
    <property type="match status" value="1"/>
</dbReference>
<evidence type="ECO:0000259" key="9">
    <source>
        <dbReference type="PROSITE" id="PS51721"/>
    </source>
</evidence>
<dbReference type="InterPro" id="IPR024929">
    <property type="entry name" value="GNL2_CP_dom"/>
</dbReference>
<dbReference type="InterPro" id="IPR050755">
    <property type="entry name" value="TRAFAC_YlqF/YawG_RiboMat"/>
</dbReference>
<feature type="compositionally biased region" description="Basic and acidic residues" evidence="8">
    <location>
        <begin position="187"/>
        <end position="202"/>
    </location>
</feature>
<dbReference type="PROSITE" id="PS51721">
    <property type="entry name" value="G_CP"/>
    <property type="match status" value="1"/>
</dbReference>
<dbReference type="InterPro" id="IPR012971">
    <property type="entry name" value="NOG2_N_dom"/>
</dbReference>
<dbReference type="Pfam" id="PF01926">
    <property type="entry name" value="MMR_HSR1"/>
    <property type="match status" value="1"/>
</dbReference>
<dbReference type="FunFam" id="1.10.1580.10:FF:000001">
    <property type="entry name" value="Nucleolar GTP-binding protein 2"/>
    <property type="match status" value="1"/>
</dbReference>
<dbReference type="FunFam" id="3.40.50.300:FF:000559">
    <property type="entry name" value="Nuclear/nucleolar GTPase 2"/>
    <property type="match status" value="1"/>
</dbReference>
<reference evidence="10 11" key="2">
    <citation type="submission" date="2018-08" db="EMBL/GenBank/DDBJ databases">
        <authorList>
            <person name="Laetsch R D."/>
            <person name="Stevens L."/>
            <person name="Kumar S."/>
            <person name="Blaxter L. M."/>
        </authorList>
    </citation>
    <scope>NUCLEOTIDE SEQUENCE [LARGE SCALE GENOMIC DNA]</scope>
</reference>
<keyword evidence="11" id="KW-1185">Reference proteome</keyword>
<dbReference type="InterPro" id="IPR006073">
    <property type="entry name" value="GTP-bd"/>
</dbReference>
<dbReference type="InterPro" id="IPR030378">
    <property type="entry name" value="G_CP_dom"/>
</dbReference>
<dbReference type="WBParaSite" id="nOo.2.0.1.t02223-RA">
    <property type="protein sequence ID" value="nOo.2.0.1.t02223-RA"/>
    <property type="gene ID" value="nOo.2.0.1.g02223"/>
</dbReference>
<dbReference type="PRINTS" id="PR00326">
    <property type="entry name" value="GTP1OBG"/>
</dbReference>
<feature type="compositionally biased region" description="Acidic residues" evidence="8">
    <location>
        <begin position="683"/>
        <end position="695"/>
    </location>
</feature>